<dbReference type="InterPro" id="IPR042099">
    <property type="entry name" value="ANL_N_sf"/>
</dbReference>
<dbReference type="InterPro" id="IPR000873">
    <property type="entry name" value="AMP-dep_synth/lig_dom"/>
</dbReference>
<comment type="caution">
    <text evidence="2">The sequence shown here is derived from an EMBL/GenBank/DDBJ whole genome shotgun (WGS) entry which is preliminary data.</text>
</comment>
<feature type="domain" description="AMP-dependent synthetase/ligase" evidence="1">
    <location>
        <begin position="105"/>
        <end position="298"/>
    </location>
</feature>
<dbReference type="PANTHER" id="PTHR43845">
    <property type="entry name" value="BLR5969 PROTEIN"/>
    <property type="match status" value="1"/>
</dbReference>
<evidence type="ECO:0000313" key="3">
    <source>
        <dbReference type="Proteomes" id="UP000078532"/>
    </source>
</evidence>
<evidence type="ECO:0000259" key="1">
    <source>
        <dbReference type="Pfam" id="PF00501"/>
    </source>
</evidence>
<name>A0A1B7LHL2_9FIRM</name>
<protein>
    <submittedName>
        <fullName evidence="2">AMP-dependent synthetase</fullName>
    </submittedName>
</protein>
<dbReference type="Pfam" id="PF00501">
    <property type="entry name" value="AMP-binding"/>
    <property type="match status" value="1"/>
</dbReference>
<dbReference type="EMBL" id="LYVF01000047">
    <property type="protein sequence ID" value="OAT85775.1"/>
    <property type="molecule type" value="Genomic_DNA"/>
</dbReference>
<dbReference type="SUPFAM" id="SSF56801">
    <property type="entry name" value="Acetyl-CoA synthetase-like"/>
    <property type="match status" value="1"/>
</dbReference>
<dbReference type="Proteomes" id="UP000078532">
    <property type="component" value="Unassembled WGS sequence"/>
</dbReference>
<dbReference type="Gene3D" id="3.40.50.12780">
    <property type="entry name" value="N-terminal domain of ligase-like"/>
    <property type="match status" value="1"/>
</dbReference>
<dbReference type="AlphaFoldDB" id="A0A1B7LHL2"/>
<dbReference type="STRING" id="1838280.A6M21_04580"/>
<accession>A0A1B7LHL2</accession>
<dbReference type="RefSeq" id="WP_066666515.1">
    <property type="nucleotide sequence ID" value="NZ_LYVF01000047.1"/>
</dbReference>
<dbReference type="PANTHER" id="PTHR43845:SF1">
    <property type="entry name" value="BLR5969 PROTEIN"/>
    <property type="match status" value="1"/>
</dbReference>
<reference evidence="2 3" key="1">
    <citation type="submission" date="2016-04" db="EMBL/GenBank/DDBJ databases">
        <authorList>
            <person name="Evans L.H."/>
            <person name="Alamgir A."/>
            <person name="Owens N."/>
            <person name="Weber N.D."/>
            <person name="Virtaneva K."/>
            <person name="Barbian K."/>
            <person name="Babar A."/>
            <person name="Rosenke K."/>
        </authorList>
    </citation>
    <scope>NUCLEOTIDE SEQUENCE [LARGE SCALE GENOMIC DNA]</scope>
    <source>
        <strain evidence="2 3">LMa1</strain>
    </source>
</reference>
<dbReference type="NCBIfam" id="NF045666">
    <property type="entry name" value="DVU1553_fam_AMP"/>
    <property type="match status" value="1"/>
</dbReference>
<organism evidence="2 3">
    <name type="scientific">Desulfotomaculum copahuensis</name>
    <dbReference type="NCBI Taxonomy" id="1838280"/>
    <lineage>
        <taxon>Bacteria</taxon>
        <taxon>Bacillati</taxon>
        <taxon>Bacillota</taxon>
        <taxon>Clostridia</taxon>
        <taxon>Eubacteriales</taxon>
        <taxon>Desulfotomaculaceae</taxon>
        <taxon>Desulfotomaculum</taxon>
    </lineage>
</organism>
<gene>
    <name evidence="2" type="ORF">A6M21_04580</name>
</gene>
<sequence>MYKKTPLEQWILKKITGSAGETGQLTRTLIENYQLMKLKETIALAAGKSPFYRGASLGRFPLDKFRTLTDLRDLPLTTADDLKQNPLRFLCCSQDEIKRVVTLESSGTTGSPKRLFFTAADQELTKDFFHHGMTVIARPGDKVLILLPGERPGSVGDLFAESVRRMDVLPVPHGIVRDPGYTLEVMEREQVDTLLGIPVQVLALACHEPPGEKKYRIKIKNVVLNTDHVPRAIVNRIKEQWGCRVFNHYAMTEMGLGGGLECEAFSGYHLREADLFFEIINPDTGVALPEGEEGEVVFTTLTRRGMPLIRYRTGDLSRIIPEPCPCGTILKRMAPVRDRVKGRIALAGGGLLSMSTLDEALFAVKGVLNFQAVISSANGADRLAVKVQPAARTVGEIPALIQRALLSIPVIAQNCGKGALILEPVAVDRSPELWRPAKRFIQDWRQKGETEHERVI</sequence>
<proteinExistence type="predicted"/>
<keyword evidence="3" id="KW-1185">Reference proteome</keyword>
<evidence type="ECO:0000313" key="2">
    <source>
        <dbReference type="EMBL" id="OAT85775.1"/>
    </source>
</evidence>
<dbReference type="OrthoDB" id="580775at2"/>